<keyword evidence="1" id="KW-0812">Transmembrane</keyword>
<keyword evidence="1" id="KW-1133">Transmembrane helix</keyword>
<dbReference type="RefSeq" id="YP_009702982.1">
    <property type="nucleotide sequence ID" value="NC_044946.1"/>
</dbReference>
<gene>
    <name evidence="2" type="primary">BA71V-B117L</name>
</gene>
<accession>A0A0C5AZD6</accession>
<organismHost>
    <name type="scientific">Ornithodoros moubata</name>
    <name type="common">Soft tick</name>
    <name type="synonym">Argasid tick</name>
    <dbReference type="NCBI Taxonomy" id="6938"/>
</organismHost>
<organism evidence="2 3">
    <name type="scientific">African swine fever virus</name>
    <name type="common">ASFV</name>
    <dbReference type="NCBI Taxonomy" id="10497"/>
    <lineage>
        <taxon>Viruses</taxon>
        <taxon>Varidnaviria</taxon>
        <taxon>Bamfordvirae</taxon>
        <taxon>Nucleocytoviricota</taxon>
        <taxon>Pokkesviricetes</taxon>
        <taxon>Asfuvirales</taxon>
        <taxon>Asfarviridae</taxon>
        <taxon>Asfivirus</taxon>
        <taxon>Asfivirus haemorrhagiae</taxon>
    </lineage>
</organism>
<evidence type="ECO:0000313" key="3">
    <source>
        <dbReference type="Proteomes" id="UP000101566"/>
    </source>
</evidence>
<dbReference type="GeneID" id="41901788"/>
<evidence type="ECO:0000256" key="1">
    <source>
        <dbReference type="SAM" id="Phobius"/>
    </source>
</evidence>
<organismHost>
    <name type="scientific">Ornithodoros</name>
    <name type="common">relapsing fever ticks</name>
    <dbReference type="NCBI Taxonomy" id="6937"/>
</organismHost>
<proteinExistence type="predicted"/>
<dbReference type="KEGG" id="vg:41901788"/>
<organismHost>
    <name type="scientific">Sus scrofa</name>
    <name type="common">Pig</name>
    <dbReference type="NCBI Taxonomy" id="9823"/>
</organismHost>
<dbReference type="EMBL" id="KM111295">
    <property type="protein sequence ID" value="AJL34262.1"/>
    <property type="molecule type" value="Genomic_DNA"/>
</dbReference>
<protein>
    <submittedName>
        <fullName evidence="2">BA71V-B117L</fullName>
    </submittedName>
</protein>
<keyword evidence="1" id="KW-0472">Membrane</keyword>
<sequence length="125" mass="14105">MGYTIQLDKDGDYYWDDDSTHHDPYMRANAAPHAAAFNATAPHTAAFNAAAPHAAAFNTAAHHAFHEPFIKLNLTDKNIFNGLGFILIVIFIYLLLITLQQMLTRHIYNTVQHYVKAHLDSKNLQ</sequence>
<evidence type="ECO:0000313" key="2">
    <source>
        <dbReference type="EMBL" id="AJL34262.1"/>
    </source>
</evidence>
<organismHost>
    <name type="scientific">Phacochoerus aethiopicus</name>
    <name type="common">Warthog</name>
    <dbReference type="NCBI Taxonomy" id="85517"/>
</organismHost>
<reference evidence="2 3" key="1">
    <citation type="journal article" date="2015" name="Virus Genes">
        <title>Comparative analysis of the complete genome sequences of Kenyan African swine fever virus isolates within p72 genotypes IX and X.</title>
        <authorList>
            <person name="Bishop R.P."/>
            <person name="Fleischauer C."/>
            <person name="de Villiers E.P."/>
            <person name="Okoth E.A."/>
            <person name="Arias M."/>
            <person name="Gallardo C."/>
            <person name="Upton C."/>
        </authorList>
    </citation>
    <scope>NUCLEOTIDE SEQUENCE [LARGE SCALE GENOMIC DNA]</scope>
    <source>
        <strain evidence="2">Ken06.Bus</strain>
    </source>
</reference>
<organismHost>
    <name type="scientific">Phacochoerus africanus</name>
    <name type="common">Warthog</name>
    <dbReference type="NCBI Taxonomy" id="41426"/>
</organismHost>
<dbReference type="Proteomes" id="UP000101566">
    <property type="component" value="Segment"/>
</dbReference>
<feature type="transmembrane region" description="Helical" evidence="1">
    <location>
        <begin position="79"/>
        <end position="99"/>
    </location>
</feature>
<organismHost>
    <name type="scientific">Potamochoerus larvatus</name>
    <name type="common">Bushpig</name>
    <dbReference type="NCBI Taxonomy" id="273792"/>
</organismHost>
<name>A0A0C5AZD6_ASF</name>